<dbReference type="AlphaFoldDB" id="X0WHM9"/>
<reference evidence="2" key="1">
    <citation type="journal article" date="2014" name="Front. Microbiol.">
        <title>High frequency of phylogenetically diverse reductive dehalogenase-homologous genes in deep subseafloor sedimentary metagenomes.</title>
        <authorList>
            <person name="Kawai M."/>
            <person name="Futagami T."/>
            <person name="Toyoda A."/>
            <person name="Takaki Y."/>
            <person name="Nishi S."/>
            <person name="Hori S."/>
            <person name="Arai W."/>
            <person name="Tsubouchi T."/>
            <person name="Morono Y."/>
            <person name="Uchiyama I."/>
            <person name="Ito T."/>
            <person name="Fujiyama A."/>
            <person name="Inagaki F."/>
            <person name="Takami H."/>
        </authorList>
    </citation>
    <scope>NUCLEOTIDE SEQUENCE</scope>
    <source>
        <strain evidence="2">Expedition CK06-06</strain>
    </source>
</reference>
<dbReference type="Pfam" id="PF00932">
    <property type="entry name" value="LTD"/>
    <property type="match status" value="1"/>
</dbReference>
<evidence type="ECO:0000313" key="2">
    <source>
        <dbReference type="EMBL" id="GAG22722.1"/>
    </source>
</evidence>
<name>X0WHM9_9ZZZZ</name>
<dbReference type="EMBL" id="BARS01039768">
    <property type="protein sequence ID" value="GAG22722.1"/>
    <property type="molecule type" value="Genomic_DNA"/>
</dbReference>
<dbReference type="SUPFAM" id="SSF74853">
    <property type="entry name" value="Lamin A/C globular tail domain"/>
    <property type="match status" value="1"/>
</dbReference>
<evidence type="ECO:0000259" key="1">
    <source>
        <dbReference type="Pfam" id="PF00932"/>
    </source>
</evidence>
<dbReference type="InterPro" id="IPR001322">
    <property type="entry name" value="Lamin_tail_dom"/>
</dbReference>
<comment type="caution">
    <text evidence="2">The sequence shown here is derived from an EMBL/GenBank/DDBJ whole genome shotgun (WGS) entry which is preliminary data.</text>
</comment>
<dbReference type="Gene3D" id="2.60.120.260">
    <property type="entry name" value="Galactose-binding domain-like"/>
    <property type="match status" value="1"/>
</dbReference>
<sequence>GYGYLISLDLADRMYRINNTCYIRIPFTFDGSLDDFDFMTLKIRYDDGFVAYLNGIEVARRNFTGTPTWNSSANASRSDSVSFENIDIPAFLSALRQGDNILAIHGLNVSMTSSDFLISAELVAGQRSGPTGGSDISPSAIRYWEPITLNRSVHVKARVLSGGTWSALNEATFAVGPVEDNLRITEIMYHPQDPNEEYIELKNIGAETINLNLTKFTNGIDFTFPNLELATNEYVVVVQDRDAFDDRYGQDINI</sequence>
<feature type="non-terminal residue" evidence="2">
    <location>
        <position position="1"/>
    </location>
</feature>
<accession>X0WHM9</accession>
<proteinExistence type="predicted"/>
<feature type="non-terminal residue" evidence="2">
    <location>
        <position position="254"/>
    </location>
</feature>
<feature type="domain" description="LTD" evidence="1">
    <location>
        <begin position="180"/>
        <end position="241"/>
    </location>
</feature>
<protein>
    <recommendedName>
        <fullName evidence="1">LTD domain-containing protein</fullName>
    </recommendedName>
</protein>
<organism evidence="2">
    <name type="scientific">marine sediment metagenome</name>
    <dbReference type="NCBI Taxonomy" id="412755"/>
    <lineage>
        <taxon>unclassified sequences</taxon>
        <taxon>metagenomes</taxon>
        <taxon>ecological metagenomes</taxon>
    </lineage>
</organism>
<gene>
    <name evidence="2" type="ORF">S01H1_60707</name>
</gene>
<dbReference type="InterPro" id="IPR036415">
    <property type="entry name" value="Lamin_tail_dom_sf"/>
</dbReference>